<name>A0A6V8MX14_9BACT</name>
<reference evidence="2" key="2">
    <citation type="journal article" date="2021" name="Int. J. Syst. Evol. Microbiol.">
        <title>Geomonas silvestris sp. nov., Geomonas paludis sp. nov. and Geomonas limicola sp. nov., isolated from terrestrial environments, and emended description of the genus Geomonas.</title>
        <authorList>
            <person name="Itoh H."/>
            <person name="Xu Z."/>
            <person name="Masuda Y."/>
            <person name="Ushijima N."/>
            <person name="Hayakawa C."/>
            <person name="Shiratori Y."/>
            <person name="Senoo K."/>
        </authorList>
    </citation>
    <scope>NUCLEOTIDE SEQUENCE</scope>
    <source>
        <strain evidence="2">Red736</strain>
    </source>
</reference>
<evidence type="ECO:0000313" key="4">
    <source>
        <dbReference type="Proteomes" id="UP000568888"/>
    </source>
</evidence>
<evidence type="ECO:0008006" key="6">
    <source>
        <dbReference type="Google" id="ProtNLM"/>
    </source>
</evidence>
<evidence type="ECO:0000256" key="1">
    <source>
        <dbReference type="SAM" id="SignalP"/>
    </source>
</evidence>
<evidence type="ECO:0000313" key="2">
    <source>
        <dbReference type="EMBL" id="GFO64756.1"/>
    </source>
</evidence>
<sequence>MSKKHYLLAAFLVMSATPSLAQQWQQLGTYDESTYYFINPKTFSIGKDGTVSTWTKREFNVDVAKTVKESIPPEKIKGKKTHVYYEEYDCAGQKKRILTGMTYDNEAATMKDQEKTGWLPIPVGLEKNIFDGVCRKANAGK</sequence>
<keyword evidence="1" id="KW-0732">Signal</keyword>
<proteinExistence type="predicted"/>
<feature type="signal peptide" evidence="1">
    <location>
        <begin position="1"/>
        <end position="21"/>
    </location>
</feature>
<dbReference type="Proteomes" id="UP000568888">
    <property type="component" value="Unassembled WGS sequence"/>
</dbReference>
<reference evidence="3" key="3">
    <citation type="submission" date="2022-04" db="EMBL/GenBank/DDBJ databases">
        <authorList>
            <person name="Liu G."/>
        </authorList>
    </citation>
    <scope>NUCLEOTIDE SEQUENCE</scope>
    <source>
        <strain evidence="3">RG22</strain>
    </source>
</reference>
<evidence type="ECO:0000313" key="3">
    <source>
        <dbReference type="EMBL" id="UPU37146.1"/>
    </source>
</evidence>
<keyword evidence="5" id="KW-1185">Reference proteome</keyword>
<gene>
    <name evidence="2" type="ORF">GMPD_26750</name>
    <name evidence="3" type="ORF">M1B72_05400</name>
</gene>
<dbReference type="EMBL" id="CP096574">
    <property type="protein sequence ID" value="UPU37146.1"/>
    <property type="molecule type" value="Genomic_DNA"/>
</dbReference>
<protein>
    <recommendedName>
        <fullName evidence="6">Lipoprotein</fullName>
    </recommendedName>
</protein>
<feature type="chain" id="PRO_5027602073" description="Lipoprotein" evidence="1">
    <location>
        <begin position="22"/>
        <end position="141"/>
    </location>
</feature>
<organism evidence="2 4">
    <name type="scientific">Geomonas paludis</name>
    <dbReference type="NCBI Taxonomy" id="2740185"/>
    <lineage>
        <taxon>Bacteria</taxon>
        <taxon>Pseudomonadati</taxon>
        <taxon>Thermodesulfobacteriota</taxon>
        <taxon>Desulfuromonadia</taxon>
        <taxon>Geobacterales</taxon>
        <taxon>Geobacteraceae</taxon>
        <taxon>Geomonas</taxon>
    </lineage>
</organism>
<evidence type="ECO:0000313" key="5">
    <source>
        <dbReference type="Proteomes" id="UP000831485"/>
    </source>
</evidence>
<dbReference type="RefSeq" id="WP_183348160.1">
    <property type="nucleotide sequence ID" value="NZ_BLXY01000005.1"/>
</dbReference>
<dbReference type="EMBL" id="BLXY01000005">
    <property type="protein sequence ID" value="GFO64756.1"/>
    <property type="molecule type" value="Genomic_DNA"/>
</dbReference>
<reference evidence="4" key="1">
    <citation type="submission" date="2020-06" db="EMBL/GenBank/DDBJ databases">
        <title>Draft genomic sequecing of Geomonas sp. Red736.</title>
        <authorList>
            <person name="Itoh H."/>
            <person name="Xu Z.X."/>
            <person name="Ushijima N."/>
            <person name="Masuda Y."/>
            <person name="Shiratori Y."/>
            <person name="Senoo K."/>
        </authorList>
    </citation>
    <scope>NUCLEOTIDE SEQUENCE [LARGE SCALE GENOMIC DNA]</scope>
    <source>
        <strain evidence="4">Red736</strain>
    </source>
</reference>
<accession>A0A6V8MX14</accession>
<dbReference type="AlphaFoldDB" id="A0A6V8MX14"/>
<dbReference type="Proteomes" id="UP000831485">
    <property type="component" value="Chromosome"/>
</dbReference>